<dbReference type="AlphaFoldDB" id="A0A9P8PD76"/>
<reference evidence="2" key="2">
    <citation type="submission" date="2021-01" db="EMBL/GenBank/DDBJ databases">
        <authorList>
            <person name="Schikora-Tamarit M.A."/>
        </authorList>
    </citation>
    <scope>NUCLEOTIDE SEQUENCE</scope>
    <source>
        <strain evidence="2">NCAIM Y.01608</strain>
    </source>
</reference>
<accession>A0A9P8PD76</accession>
<dbReference type="Proteomes" id="UP000788993">
    <property type="component" value="Unassembled WGS sequence"/>
</dbReference>
<evidence type="ECO:0000313" key="2">
    <source>
        <dbReference type="EMBL" id="KAH3670108.1"/>
    </source>
</evidence>
<feature type="compositionally biased region" description="Low complexity" evidence="1">
    <location>
        <begin position="1"/>
        <end position="12"/>
    </location>
</feature>
<feature type="region of interest" description="Disordered" evidence="1">
    <location>
        <begin position="1"/>
        <end position="23"/>
    </location>
</feature>
<evidence type="ECO:0000256" key="1">
    <source>
        <dbReference type="SAM" id="MobiDB-lite"/>
    </source>
</evidence>
<name>A0A9P8PD76_9ASCO</name>
<gene>
    <name evidence="2" type="ORF">OGATHE_002921</name>
</gene>
<organism evidence="2 3">
    <name type="scientific">Ogataea polymorpha</name>
    <dbReference type="NCBI Taxonomy" id="460523"/>
    <lineage>
        <taxon>Eukaryota</taxon>
        <taxon>Fungi</taxon>
        <taxon>Dikarya</taxon>
        <taxon>Ascomycota</taxon>
        <taxon>Saccharomycotina</taxon>
        <taxon>Pichiomycetes</taxon>
        <taxon>Pichiales</taxon>
        <taxon>Pichiaceae</taxon>
        <taxon>Ogataea</taxon>
    </lineage>
</organism>
<proteinExistence type="predicted"/>
<dbReference type="EMBL" id="JAEUBD010000983">
    <property type="protein sequence ID" value="KAH3670108.1"/>
    <property type="molecule type" value="Genomic_DNA"/>
</dbReference>
<keyword evidence="3" id="KW-1185">Reference proteome</keyword>
<reference evidence="2" key="1">
    <citation type="journal article" date="2021" name="Open Biol.">
        <title>Shared evolutionary footprints suggest mitochondrial oxidative damage underlies multiple complex I losses in fungi.</title>
        <authorList>
            <person name="Schikora-Tamarit M.A."/>
            <person name="Marcet-Houben M."/>
            <person name="Nosek J."/>
            <person name="Gabaldon T."/>
        </authorList>
    </citation>
    <scope>NUCLEOTIDE SEQUENCE</scope>
    <source>
        <strain evidence="2">NCAIM Y.01608</strain>
    </source>
</reference>
<protein>
    <submittedName>
        <fullName evidence="2">Uncharacterized protein</fullName>
    </submittedName>
</protein>
<sequence length="114" mass="11746">MSISGISKSDSSPEGEPDGDCADGACSTATGFTSSTEARATSVLSTSDPTGLKIIFSKFTKKPILETIFMICKGLSLRSMSNGGKLGSNFSGTLGRALSCCIRSSSSSRLMNSE</sequence>
<evidence type="ECO:0000313" key="3">
    <source>
        <dbReference type="Proteomes" id="UP000788993"/>
    </source>
</evidence>
<comment type="caution">
    <text evidence="2">The sequence shown here is derived from an EMBL/GenBank/DDBJ whole genome shotgun (WGS) entry which is preliminary data.</text>
</comment>